<comment type="caution">
    <text evidence="5">The sequence shown here is derived from an EMBL/GenBank/DDBJ whole genome shotgun (WGS) entry which is preliminary data.</text>
</comment>
<feature type="domain" description="HTH araC/xylS-type" evidence="4">
    <location>
        <begin position="188"/>
        <end position="286"/>
    </location>
</feature>
<evidence type="ECO:0000256" key="1">
    <source>
        <dbReference type="ARBA" id="ARBA00023015"/>
    </source>
</evidence>
<dbReference type="InterPro" id="IPR037923">
    <property type="entry name" value="HTH-like"/>
</dbReference>
<evidence type="ECO:0000256" key="2">
    <source>
        <dbReference type="ARBA" id="ARBA00023125"/>
    </source>
</evidence>
<dbReference type="GO" id="GO:0043565">
    <property type="term" value="F:sequence-specific DNA binding"/>
    <property type="evidence" value="ECO:0007669"/>
    <property type="project" value="InterPro"/>
</dbReference>
<dbReference type="PROSITE" id="PS01124">
    <property type="entry name" value="HTH_ARAC_FAMILY_2"/>
    <property type="match status" value="1"/>
</dbReference>
<dbReference type="InterPro" id="IPR018060">
    <property type="entry name" value="HTH_AraC"/>
</dbReference>
<keyword evidence="3" id="KW-0804">Transcription</keyword>
<gene>
    <name evidence="5" type="ORF">GCM10007049_06460</name>
</gene>
<dbReference type="RefSeq" id="WP_018474086.1">
    <property type="nucleotide sequence ID" value="NZ_BMWX01000001.1"/>
</dbReference>
<organism evidence="5 6">
    <name type="scientific">Echinicola pacifica</name>
    <dbReference type="NCBI Taxonomy" id="346377"/>
    <lineage>
        <taxon>Bacteria</taxon>
        <taxon>Pseudomonadati</taxon>
        <taxon>Bacteroidota</taxon>
        <taxon>Cytophagia</taxon>
        <taxon>Cytophagales</taxon>
        <taxon>Cyclobacteriaceae</taxon>
        <taxon>Echinicola</taxon>
    </lineage>
</organism>
<dbReference type="SUPFAM" id="SSF46689">
    <property type="entry name" value="Homeodomain-like"/>
    <property type="match status" value="1"/>
</dbReference>
<evidence type="ECO:0000313" key="5">
    <source>
        <dbReference type="EMBL" id="GGZ16787.1"/>
    </source>
</evidence>
<dbReference type="InterPro" id="IPR009057">
    <property type="entry name" value="Homeodomain-like_sf"/>
</dbReference>
<dbReference type="GO" id="GO:0003700">
    <property type="term" value="F:DNA-binding transcription factor activity"/>
    <property type="evidence" value="ECO:0007669"/>
    <property type="project" value="InterPro"/>
</dbReference>
<protein>
    <submittedName>
        <fullName evidence="5">Transcriptional regulator</fullName>
    </submittedName>
</protein>
<keyword evidence="6" id="KW-1185">Reference proteome</keyword>
<keyword evidence="2" id="KW-0238">DNA-binding</keyword>
<dbReference type="Pfam" id="PF12833">
    <property type="entry name" value="HTH_18"/>
    <property type="match status" value="1"/>
</dbReference>
<dbReference type="InterPro" id="IPR014710">
    <property type="entry name" value="RmlC-like_jellyroll"/>
</dbReference>
<dbReference type="EMBL" id="BMWX01000001">
    <property type="protein sequence ID" value="GGZ16787.1"/>
    <property type="molecule type" value="Genomic_DNA"/>
</dbReference>
<dbReference type="InterPro" id="IPR020449">
    <property type="entry name" value="Tscrpt_reg_AraC-type_HTH"/>
</dbReference>
<dbReference type="Gene3D" id="2.60.120.10">
    <property type="entry name" value="Jelly Rolls"/>
    <property type="match status" value="1"/>
</dbReference>
<dbReference type="InterPro" id="IPR003313">
    <property type="entry name" value="AraC-bd"/>
</dbReference>
<dbReference type="Gene3D" id="1.10.10.60">
    <property type="entry name" value="Homeodomain-like"/>
    <property type="match status" value="1"/>
</dbReference>
<evidence type="ECO:0000256" key="3">
    <source>
        <dbReference type="ARBA" id="ARBA00023163"/>
    </source>
</evidence>
<sequence>MDPIPDISFKSAEGATDIEFLHLAELFSRIENDPNHNPKLPHRISFFALLVVTEGAGLHHVDLKEYEITAGTVLKIAKGQVHAFQENSNYDGYLLVFTEDFVLRYFSKSSIDFISHLYNYHISEPLVKNITFSDSFLEQITSELQQQNGYAQKEIVAKILELYLLRLERQAHGELSVKLNQKHQALFIKFKNLVEQNFSETRNVKDYANLLSISPKHLNQVVREITLNTAKHFIDQYVTLEIKRSIFSSRKSLKEVAFQTGFDEVTNFTKFFKKQTGQSPKEFKSSL</sequence>
<reference evidence="5" key="2">
    <citation type="submission" date="2020-09" db="EMBL/GenBank/DDBJ databases">
        <authorList>
            <person name="Sun Q."/>
            <person name="Kim S."/>
        </authorList>
    </citation>
    <scope>NUCLEOTIDE SEQUENCE</scope>
    <source>
        <strain evidence="5">KCTC 12368</strain>
    </source>
</reference>
<dbReference type="AlphaFoldDB" id="A0A918PNE8"/>
<dbReference type="Pfam" id="PF02311">
    <property type="entry name" value="AraC_binding"/>
    <property type="match status" value="1"/>
</dbReference>
<dbReference type="PRINTS" id="PR00032">
    <property type="entry name" value="HTHARAC"/>
</dbReference>
<dbReference type="PANTHER" id="PTHR43280">
    <property type="entry name" value="ARAC-FAMILY TRANSCRIPTIONAL REGULATOR"/>
    <property type="match status" value="1"/>
</dbReference>
<keyword evidence="1" id="KW-0805">Transcription regulation</keyword>
<proteinExistence type="predicted"/>
<dbReference type="Proteomes" id="UP000619457">
    <property type="component" value="Unassembled WGS sequence"/>
</dbReference>
<evidence type="ECO:0000259" key="4">
    <source>
        <dbReference type="PROSITE" id="PS01124"/>
    </source>
</evidence>
<name>A0A918PNE8_9BACT</name>
<reference evidence="5" key="1">
    <citation type="journal article" date="2014" name="Int. J. Syst. Evol. Microbiol.">
        <title>Complete genome sequence of Corynebacterium casei LMG S-19264T (=DSM 44701T), isolated from a smear-ripened cheese.</title>
        <authorList>
            <consortium name="US DOE Joint Genome Institute (JGI-PGF)"/>
            <person name="Walter F."/>
            <person name="Albersmeier A."/>
            <person name="Kalinowski J."/>
            <person name="Ruckert C."/>
        </authorList>
    </citation>
    <scope>NUCLEOTIDE SEQUENCE</scope>
    <source>
        <strain evidence="5">KCTC 12368</strain>
    </source>
</reference>
<dbReference type="SMART" id="SM00342">
    <property type="entry name" value="HTH_ARAC"/>
    <property type="match status" value="1"/>
</dbReference>
<dbReference type="SUPFAM" id="SSF51215">
    <property type="entry name" value="Regulatory protein AraC"/>
    <property type="match status" value="1"/>
</dbReference>
<accession>A0A918PNE8</accession>
<dbReference type="PANTHER" id="PTHR43280:SF32">
    <property type="entry name" value="TRANSCRIPTIONAL REGULATORY PROTEIN"/>
    <property type="match status" value="1"/>
</dbReference>
<evidence type="ECO:0000313" key="6">
    <source>
        <dbReference type="Proteomes" id="UP000619457"/>
    </source>
</evidence>